<evidence type="ECO:0000313" key="2">
    <source>
        <dbReference type="Proteomes" id="UP000320653"/>
    </source>
</evidence>
<gene>
    <name evidence="1" type="ORF">FHW37_106327</name>
</gene>
<dbReference type="AlphaFoldDB" id="A0A561QJ17"/>
<protein>
    <submittedName>
        <fullName evidence="1">Glycosyl transferase family 2</fullName>
    </submittedName>
</protein>
<proteinExistence type="predicted"/>
<sequence>MDYPFAPDVSLEKPASFDRLRTRYETYRITARERRNRQDVALNALKRGAPLSAGDMPLVFITHNDILLLPYFLGHYRALGVTRFICVDDISSDGSREYLLNQHDVDVWASPLRYGEARRGRNWREALFREYGLGRWYLNVDSDEFLVYDRCFEKPLPALISALEKHGMKRLAAPMLDMYGGPGNSHQGPDDMPWHYSPYFDASGYTLDIDKRGISIKGGPRQRRFGEDNELMKYPLIFWDKTCHFGSSPHRPLPYGRNFVDVLGVLLHFKFFTNYREKIAEAAEGKQHYNGSEHYQAMMREIENAGGLDFNGDMSARYSGPQQLIELGFIGAVDY</sequence>
<reference evidence="1 2" key="1">
    <citation type="submission" date="2019-06" db="EMBL/GenBank/DDBJ databases">
        <title>Sorghum-associated microbial communities from plants grown in Nebraska, USA.</title>
        <authorList>
            <person name="Schachtman D."/>
        </authorList>
    </citation>
    <scope>NUCLEOTIDE SEQUENCE [LARGE SCALE GENOMIC DNA]</scope>
    <source>
        <strain evidence="1 2">1225</strain>
    </source>
</reference>
<dbReference type="Proteomes" id="UP000320653">
    <property type="component" value="Unassembled WGS sequence"/>
</dbReference>
<dbReference type="GO" id="GO:0016740">
    <property type="term" value="F:transferase activity"/>
    <property type="evidence" value="ECO:0007669"/>
    <property type="project" value="UniProtKB-KW"/>
</dbReference>
<accession>A0A561QJ17</accession>
<organism evidence="1 2">
    <name type="scientific">Neorhizobium alkalisoli</name>
    <dbReference type="NCBI Taxonomy" id="528178"/>
    <lineage>
        <taxon>Bacteria</taxon>
        <taxon>Pseudomonadati</taxon>
        <taxon>Pseudomonadota</taxon>
        <taxon>Alphaproteobacteria</taxon>
        <taxon>Hyphomicrobiales</taxon>
        <taxon>Rhizobiaceae</taxon>
        <taxon>Rhizobium/Agrobacterium group</taxon>
        <taxon>Neorhizobium</taxon>
    </lineage>
</organism>
<evidence type="ECO:0000313" key="1">
    <source>
        <dbReference type="EMBL" id="TWF50364.1"/>
    </source>
</evidence>
<comment type="caution">
    <text evidence="1">The sequence shown here is derived from an EMBL/GenBank/DDBJ whole genome shotgun (WGS) entry which is preliminary data.</text>
</comment>
<name>A0A561QJ17_9HYPH</name>
<keyword evidence="2" id="KW-1185">Reference proteome</keyword>
<dbReference type="EMBL" id="VIWP01000006">
    <property type="protein sequence ID" value="TWF50364.1"/>
    <property type="molecule type" value="Genomic_DNA"/>
</dbReference>
<dbReference type="Pfam" id="PF13704">
    <property type="entry name" value="Glyco_tranf_2_4"/>
    <property type="match status" value="1"/>
</dbReference>
<keyword evidence="1" id="KW-0808">Transferase</keyword>